<accession>A0A7J5ZFZ9</accession>
<reference evidence="4 5" key="1">
    <citation type="submission" date="2020-03" db="EMBL/GenBank/DDBJ databases">
        <title>Dissostichus mawsoni Genome sequencing and assembly.</title>
        <authorList>
            <person name="Park H."/>
        </authorList>
    </citation>
    <scope>NUCLEOTIDE SEQUENCE [LARGE SCALE GENOMIC DNA]</scope>
    <source>
        <strain evidence="4">DM0001</strain>
        <tissue evidence="4">Muscle</tissue>
    </source>
</reference>
<comment type="cofactor">
    <cofactor evidence="1">
        <name>a divalent metal cation</name>
        <dbReference type="ChEBI" id="CHEBI:60240"/>
    </cofactor>
</comment>
<name>A0A7J5ZFZ9_DISMA</name>
<protein>
    <recommendedName>
        <fullName evidence="3">DDE Tnp4 domain-containing protein</fullName>
    </recommendedName>
</protein>
<gene>
    <name evidence="4" type="ORF">F7725_000815</name>
</gene>
<proteinExistence type="predicted"/>
<dbReference type="EMBL" id="JAAKFY010000002">
    <property type="protein sequence ID" value="KAF3860560.1"/>
    <property type="molecule type" value="Genomic_DNA"/>
</dbReference>
<dbReference type="Proteomes" id="UP000518266">
    <property type="component" value="Unassembled WGS sequence"/>
</dbReference>
<dbReference type="InterPro" id="IPR027806">
    <property type="entry name" value="HARBI1_dom"/>
</dbReference>
<sequence>MAFSDEYLYERYRFSSEGLTYLCQLLEPNIANIMPHVGVVHVPQTVWLALRYFETGGFLYAVGDAENLSKNTATCDHRCFITSLEAKWPGSVQDSRIFTESSLCHKLKQGPQTRCNVAHAKTRVKIEMTFGLLKARFTCLRGLRVAP</sequence>
<evidence type="ECO:0000313" key="4">
    <source>
        <dbReference type="EMBL" id="KAF3860560.1"/>
    </source>
</evidence>
<comment type="caution">
    <text evidence="4">The sequence shown here is derived from an EMBL/GenBank/DDBJ whole genome shotgun (WGS) entry which is preliminary data.</text>
</comment>
<evidence type="ECO:0000313" key="5">
    <source>
        <dbReference type="Proteomes" id="UP000518266"/>
    </source>
</evidence>
<dbReference type="OrthoDB" id="2415966at2759"/>
<feature type="domain" description="DDE Tnp4" evidence="3">
    <location>
        <begin position="72"/>
        <end position="109"/>
    </location>
</feature>
<keyword evidence="5" id="KW-1185">Reference proteome</keyword>
<evidence type="ECO:0000256" key="1">
    <source>
        <dbReference type="ARBA" id="ARBA00001968"/>
    </source>
</evidence>
<dbReference type="GO" id="GO:0046872">
    <property type="term" value="F:metal ion binding"/>
    <property type="evidence" value="ECO:0007669"/>
    <property type="project" value="UniProtKB-KW"/>
</dbReference>
<dbReference type="Pfam" id="PF13359">
    <property type="entry name" value="DDE_Tnp_4"/>
    <property type="match status" value="1"/>
</dbReference>
<evidence type="ECO:0000256" key="2">
    <source>
        <dbReference type="ARBA" id="ARBA00022723"/>
    </source>
</evidence>
<keyword evidence="2" id="KW-0479">Metal-binding</keyword>
<dbReference type="AlphaFoldDB" id="A0A7J5ZFZ9"/>
<organism evidence="4 5">
    <name type="scientific">Dissostichus mawsoni</name>
    <name type="common">Antarctic cod</name>
    <dbReference type="NCBI Taxonomy" id="36200"/>
    <lineage>
        <taxon>Eukaryota</taxon>
        <taxon>Metazoa</taxon>
        <taxon>Chordata</taxon>
        <taxon>Craniata</taxon>
        <taxon>Vertebrata</taxon>
        <taxon>Euteleostomi</taxon>
        <taxon>Actinopterygii</taxon>
        <taxon>Neopterygii</taxon>
        <taxon>Teleostei</taxon>
        <taxon>Neoteleostei</taxon>
        <taxon>Acanthomorphata</taxon>
        <taxon>Eupercaria</taxon>
        <taxon>Perciformes</taxon>
        <taxon>Notothenioidei</taxon>
        <taxon>Nototheniidae</taxon>
        <taxon>Dissostichus</taxon>
    </lineage>
</organism>
<evidence type="ECO:0000259" key="3">
    <source>
        <dbReference type="Pfam" id="PF13359"/>
    </source>
</evidence>